<dbReference type="PANTHER" id="PTHR31382:SF4">
    <property type="entry name" value="NA(+)_H(+) ANTIPORTER"/>
    <property type="match status" value="1"/>
</dbReference>
<dbReference type="Proteomes" id="UP001213000">
    <property type="component" value="Unassembled WGS sequence"/>
</dbReference>
<dbReference type="PANTHER" id="PTHR31382">
    <property type="entry name" value="NA(+)/H(+) ANTIPORTER"/>
    <property type="match status" value="1"/>
</dbReference>
<keyword evidence="10" id="KW-0739">Sodium transport</keyword>
<feature type="transmembrane region" description="Helical" evidence="12">
    <location>
        <begin position="260"/>
        <end position="278"/>
    </location>
</feature>
<keyword evidence="4" id="KW-0050">Antiport</keyword>
<dbReference type="EMBL" id="JANIEX010000280">
    <property type="protein sequence ID" value="KAJ3569582.1"/>
    <property type="molecule type" value="Genomic_DNA"/>
</dbReference>
<feature type="compositionally biased region" description="Basic and acidic residues" evidence="11">
    <location>
        <begin position="593"/>
        <end position="631"/>
    </location>
</feature>
<comment type="similarity">
    <text evidence="2">Belongs to the fungal Na(+)/H(+) exchanger family.</text>
</comment>
<keyword evidence="9 12" id="KW-0472">Membrane</keyword>
<feature type="transmembrane region" description="Helical" evidence="12">
    <location>
        <begin position="353"/>
        <end position="369"/>
    </location>
</feature>
<feature type="transmembrane region" description="Helical" evidence="12">
    <location>
        <begin position="122"/>
        <end position="140"/>
    </location>
</feature>
<evidence type="ECO:0000256" key="3">
    <source>
        <dbReference type="ARBA" id="ARBA00022448"/>
    </source>
</evidence>
<feature type="domain" description="Cation/H+ exchanger transmembrane" evidence="13">
    <location>
        <begin position="108"/>
        <end position="513"/>
    </location>
</feature>
<feature type="compositionally biased region" description="Polar residues" evidence="11">
    <location>
        <begin position="919"/>
        <end position="940"/>
    </location>
</feature>
<keyword evidence="7" id="KW-0915">Sodium</keyword>
<sequence>MSSLGINSSILDGWDDRESGVLDAKGDYAECYFVVSVEAVDLLDDSKLSFPPPPPFWRRLPRYKASTHHTSPDPAGLSGSQAAGKGFEVTIPHIIYAALGGFIVLFGMFSLLLRERLYIGEACWAFLFGVIIGPYCANVFDPRSWGDHSSDTVNMITLEFTRVVLAIGVFAIGVELPKAYMKRHWKSLFFLLFPVMTWGWFVSAGLIYAFIPGLNFLSSLAVAACLTPTDPILAAAVVGGKWADKHVPAHIRHLLAAESGCNDGAAYPFLFIALYLILDQNSGHAIRDWFLLLWLYQVIMGIVIGGLIGFAFRYLMKFCQRHDLIDRHSYVAQYVSLAILTIGVCSLIGSDDLLAAFSCGTAFAWDGFFNRQTEESVFSSVIDLLFNIGAFVFVGAWMPFDQFQDAELTLSVWRLIVIAILVLLLKRLPVLIALYKFIPDVKTFREALFTGHFGPIGIGAVFISTLAAEILHTGHDNEAVPHNPQTELLRETIQPIVAFMVLCSIVIHGLSIPGFSLGRRVHSVSRTWSRRDTSDTSPDWTNQTRRVTRPEEIVINRDHIDLMEKGMGVSDEHRKTRNSSKTDITLESSQQRHGKDLERKDTDEGSADTKVDRRTAGEHLGRNRDDYREEMPPDGEEEYQEWLEGPHHRIIERKEGPGSDVDVIVIDDDGEAPASSSRLSSRPSTRDRSHHHHHHPLEGVLHKAEGAMKDAEEELKVKFSPSTRGDSTPPRPSTSTQSSPAALTTTANDDDDEGWASETSENGQPLAGASDSVRSGTPTSAKADGKKRQRFGFGGGRKGRQRVSLRRTLTAGSIPTTIARDTPQDEGEESHRGRKTGPLSPPGRSHSRSLTPLASRAPGSESGAVNHRLENIRLQASRPPTREVSPSRSVRFVDERAGEGGNGRTLSPRPSRLLDFASPSASIKSPPQTPTATVPSTPTLEKTESGDSASSGFSLGGGPSGRGSGSGNTGNGGKR</sequence>
<dbReference type="GO" id="GO:0005886">
    <property type="term" value="C:plasma membrane"/>
    <property type="evidence" value="ECO:0007669"/>
    <property type="project" value="InterPro"/>
</dbReference>
<feature type="compositionally biased region" description="Basic and acidic residues" evidence="11">
    <location>
        <begin position="563"/>
        <end position="574"/>
    </location>
</feature>
<evidence type="ECO:0000256" key="1">
    <source>
        <dbReference type="ARBA" id="ARBA00004141"/>
    </source>
</evidence>
<dbReference type="InterPro" id="IPR006153">
    <property type="entry name" value="Cation/H_exchanger_TM"/>
</dbReference>
<dbReference type="Pfam" id="PF00999">
    <property type="entry name" value="Na_H_Exchanger"/>
    <property type="match status" value="1"/>
</dbReference>
<keyword evidence="8" id="KW-0406">Ion transport</keyword>
<dbReference type="GO" id="GO:0120029">
    <property type="term" value="P:proton export across plasma membrane"/>
    <property type="evidence" value="ECO:0007669"/>
    <property type="project" value="InterPro"/>
</dbReference>
<evidence type="ECO:0000256" key="6">
    <source>
        <dbReference type="ARBA" id="ARBA00022989"/>
    </source>
</evidence>
<dbReference type="GO" id="GO:0030007">
    <property type="term" value="P:intracellular potassium ion homeostasis"/>
    <property type="evidence" value="ECO:0007669"/>
    <property type="project" value="TreeGrafter"/>
</dbReference>
<keyword evidence="5 12" id="KW-0812">Transmembrane</keyword>
<evidence type="ECO:0000256" key="4">
    <source>
        <dbReference type="ARBA" id="ARBA00022449"/>
    </source>
</evidence>
<evidence type="ECO:0000313" key="15">
    <source>
        <dbReference type="Proteomes" id="UP001213000"/>
    </source>
</evidence>
<proteinExistence type="inferred from homology"/>
<feature type="transmembrane region" description="Helical" evidence="12">
    <location>
        <begin position="217"/>
        <end position="239"/>
    </location>
</feature>
<organism evidence="14 15">
    <name type="scientific">Leucocoprinus birnbaumii</name>
    <dbReference type="NCBI Taxonomy" id="56174"/>
    <lineage>
        <taxon>Eukaryota</taxon>
        <taxon>Fungi</taxon>
        <taxon>Dikarya</taxon>
        <taxon>Basidiomycota</taxon>
        <taxon>Agaricomycotina</taxon>
        <taxon>Agaricomycetes</taxon>
        <taxon>Agaricomycetidae</taxon>
        <taxon>Agaricales</taxon>
        <taxon>Agaricineae</taxon>
        <taxon>Agaricaceae</taxon>
        <taxon>Leucocoprinus</taxon>
    </lineage>
</organism>
<feature type="compositionally biased region" description="Polar residues" evidence="11">
    <location>
        <begin position="579"/>
        <end position="591"/>
    </location>
</feature>
<comment type="subcellular location">
    <subcellularLocation>
        <location evidence="1">Membrane</location>
        <topology evidence="1">Multi-pass membrane protein</topology>
    </subcellularLocation>
</comment>
<feature type="compositionally biased region" description="Low complexity" evidence="11">
    <location>
        <begin position="720"/>
        <end position="747"/>
    </location>
</feature>
<comment type="caution">
    <text evidence="14">The sequence shown here is derived from an EMBL/GenBank/DDBJ whole genome shotgun (WGS) entry which is preliminary data.</text>
</comment>
<feature type="transmembrane region" description="Helical" evidence="12">
    <location>
        <begin position="492"/>
        <end position="517"/>
    </location>
</feature>
<keyword evidence="3" id="KW-0813">Transport</keyword>
<accession>A0AAD5YWU1</accession>
<evidence type="ECO:0000256" key="7">
    <source>
        <dbReference type="ARBA" id="ARBA00023053"/>
    </source>
</evidence>
<feature type="transmembrane region" description="Helical" evidence="12">
    <location>
        <begin position="412"/>
        <end position="435"/>
    </location>
</feature>
<dbReference type="AlphaFoldDB" id="A0AAD5YWU1"/>
<evidence type="ECO:0000256" key="5">
    <source>
        <dbReference type="ARBA" id="ARBA00022692"/>
    </source>
</evidence>
<feature type="transmembrane region" description="Helical" evidence="12">
    <location>
        <begin position="290"/>
        <end position="316"/>
    </location>
</feature>
<feature type="transmembrane region" description="Helical" evidence="12">
    <location>
        <begin position="94"/>
        <end position="113"/>
    </location>
</feature>
<feature type="compositionally biased region" description="Basic and acidic residues" evidence="11">
    <location>
        <begin position="696"/>
        <end position="717"/>
    </location>
</feature>
<dbReference type="GO" id="GO:0015385">
    <property type="term" value="F:sodium:proton antiporter activity"/>
    <property type="evidence" value="ECO:0007669"/>
    <property type="project" value="InterPro"/>
</dbReference>
<evidence type="ECO:0000259" key="13">
    <source>
        <dbReference type="Pfam" id="PF00999"/>
    </source>
</evidence>
<reference evidence="14" key="1">
    <citation type="submission" date="2022-07" db="EMBL/GenBank/DDBJ databases">
        <title>Genome Sequence of Leucocoprinus birnbaumii.</title>
        <authorList>
            <person name="Buettner E."/>
        </authorList>
    </citation>
    <scope>NUCLEOTIDE SEQUENCE</scope>
    <source>
        <strain evidence="14">VT141</strain>
    </source>
</reference>
<dbReference type="InterPro" id="IPR004712">
    <property type="entry name" value="Na+/H+_antiporter_fungi"/>
</dbReference>
<dbReference type="FunFam" id="1.20.1530.20:FF:000015">
    <property type="entry name" value="Na(+)/H(+) antiporter 2"/>
    <property type="match status" value="1"/>
</dbReference>
<evidence type="ECO:0000256" key="2">
    <source>
        <dbReference type="ARBA" id="ARBA00005248"/>
    </source>
</evidence>
<feature type="transmembrane region" description="Helical" evidence="12">
    <location>
        <begin position="328"/>
        <end position="347"/>
    </location>
</feature>
<evidence type="ECO:0000256" key="12">
    <source>
        <dbReference type="SAM" id="Phobius"/>
    </source>
</evidence>
<feature type="compositionally biased region" description="Gly residues" evidence="11">
    <location>
        <begin position="954"/>
        <end position="975"/>
    </location>
</feature>
<feature type="transmembrane region" description="Helical" evidence="12">
    <location>
        <begin position="160"/>
        <end position="176"/>
    </location>
</feature>
<dbReference type="GO" id="GO:0042391">
    <property type="term" value="P:regulation of membrane potential"/>
    <property type="evidence" value="ECO:0007669"/>
    <property type="project" value="InterPro"/>
</dbReference>
<evidence type="ECO:0000256" key="8">
    <source>
        <dbReference type="ARBA" id="ARBA00023065"/>
    </source>
</evidence>
<keyword evidence="15" id="KW-1185">Reference proteome</keyword>
<gene>
    <name evidence="14" type="ORF">NP233_g4952</name>
</gene>
<feature type="compositionally biased region" description="Polar residues" evidence="11">
    <location>
        <begin position="535"/>
        <end position="545"/>
    </location>
</feature>
<evidence type="ECO:0000313" key="14">
    <source>
        <dbReference type="EMBL" id="KAJ3569582.1"/>
    </source>
</evidence>
<evidence type="ECO:0000256" key="10">
    <source>
        <dbReference type="ARBA" id="ARBA00023201"/>
    </source>
</evidence>
<feature type="region of interest" description="Disordered" evidence="11">
    <location>
        <begin position="526"/>
        <end position="546"/>
    </location>
</feature>
<keyword evidence="6 12" id="KW-1133">Transmembrane helix</keyword>
<feature type="transmembrane region" description="Helical" evidence="12">
    <location>
        <begin position="381"/>
        <end position="400"/>
    </location>
</feature>
<protein>
    <recommendedName>
        <fullName evidence="13">Cation/H+ exchanger transmembrane domain-containing protein</fullName>
    </recommendedName>
</protein>
<feature type="region of interest" description="Disordered" evidence="11">
    <location>
        <begin position="563"/>
        <end position="639"/>
    </location>
</feature>
<evidence type="ECO:0000256" key="9">
    <source>
        <dbReference type="ARBA" id="ARBA00023136"/>
    </source>
</evidence>
<feature type="transmembrane region" description="Helical" evidence="12">
    <location>
        <begin position="447"/>
        <end position="472"/>
    </location>
</feature>
<feature type="region of interest" description="Disordered" evidence="11">
    <location>
        <begin position="669"/>
        <end position="975"/>
    </location>
</feature>
<feature type="transmembrane region" description="Helical" evidence="12">
    <location>
        <begin position="188"/>
        <end position="211"/>
    </location>
</feature>
<name>A0AAD5YWU1_9AGAR</name>
<evidence type="ECO:0000256" key="11">
    <source>
        <dbReference type="SAM" id="MobiDB-lite"/>
    </source>
</evidence>
<dbReference type="GO" id="GO:0036376">
    <property type="term" value="P:sodium ion export across plasma membrane"/>
    <property type="evidence" value="ECO:0007669"/>
    <property type="project" value="InterPro"/>
</dbReference>